<dbReference type="AlphaFoldDB" id="A0A4R9K7M1"/>
<comment type="caution">
    <text evidence="1">The sequence shown here is derived from an EMBL/GenBank/DDBJ whole genome shotgun (WGS) entry which is preliminary data.</text>
</comment>
<protein>
    <submittedName>
        <fullName evidence="1">Uncharacterized protein</fullName>
    </submittedName>
</protein>
<proteinExistence type="predicted"/>
<keyword evidence="2" id="KW-1185">Reference proteome</keyword>
<reference evidence="1" key="1">
    <citation type="journal article" date="2019" name="PLoS Negl. Trop. Dis.">
        <title>Revisiting the worldwide diversity of Leptospira species in the environment.</title>
        <authorList>
            <person name="Vincent A.T."/>
            <person name="Schiettekatte O."/>
            <person name="Bourhy P."/>
            <person name="Veyrier F.J."/>
            <person name="Picardeau M."/>
        </authorList>
    </citation>
    <scope>NUCLEOTIDE SEQUENCE [LARGE SCALE GENOMIC DNA]</scope>
    <source>
        <strain evidence="1">201702476</strain>
    </source>
</reference>
<dbReference type="RefSeq" id="WP_135622105.1">
    <property type="nucleotide sequence ID" value="NZ_RQGD01000010.1"/>
</dbReference>
<accession>A0A4R9K7M1</accession>
<sequence length="77" mass="8536">MALYKQNWEPPEKAIGARLAVIFVSIILYTGDPSGLKNFLSRKSELKSTDPKAKKAYIQNIINIALSTIKTKANRAS</sequence>
<name>A0A4R9K7M1_9LEPT</name>
<organism evidence="1 2">
    <name type="scientific">Leptospira ognonensis</name>
    <dbReference type="NCBI Taxonomy" id="2484945"/>
    <lineage>
        <taxon>Bacteria</taxon>
        <taxon>Pseudomonadati</taxon>
        <taxon>Spirochaetota</taxon>
        <taxon>Spirochaetia</taxon>
        <taxon>Leptospirales</taxon>
        <taxon>Leptospiraceae</taxon>
        <taxon>Leptospira</taxon>
    </lineage>
</organism>
<dbReference type="EMBL" id="RQGD01000010">
    <property type="protein sequence ID" value="TGL62319.1"/>
    <property type="molecule type" value="Genomic_DNA"/>
</dbReference>
<evidence type="ECO:0000313" key="1">
    <source>
        <dbReference type="EMBL" id="TGL62319.1"/>
    </source>
</evidence>
<gene>
    <name evidence="1" type="ORF">EHQ58_03740</name>
</gene>
<dbReference type="Proteomes" id="UP000297693">
    <property type="component" value="Unassembled WGS sequence"/>
</dbReference>
<evidence type="ECO:0000313" key="2">
    <source>
        <dbReference type="Proteomes" id="UP000297693"/>
    </source>
</evidence>